<dbReference type="AlphaFoldDB" id="A0A9P6KH24"/>
<dbReference type="Proteomes" id="UP000780801">
    <property type="component" value="Unassembled WGS sequence"/>
</dbReference>
<name>A0A9P6KH24_9FUNG</name>
<dbReference type="InterPro" id="IPR006073">
    <property type="entry name" value="GTP-bd"/>
</dbReference>
<feature type="domain" description="G" evidence="1">
    <location>
        <begin position="18"/>
        <end position="89"/>
    </location>
</feature>
<dbReference type="OrthoDB" id="8954335at2759"/>
<proteinExistence type="predicted"/>
<evidence type="ECO:0000259" key="1">
    <source>
        <dbReference type="Pfam" id="PF01926"/>
    </source>
</evidence>
<sequence>MVEYNEQAVDEWDRKVAVMFIGNKGVGKSTLLSQLGGNFKSGFSFMEGITKDASEQEVNIGGQPTILIDVPGLYDTTEKGTRINSKKLTEALNLGYHYKLFFVLAGNSRGISDEDLVLMFRVNEAISDAMGSKVEFWLIVNRIHGEKELQEYERHLTPESFQKDLFQIATAFGTHPVDIRIRGIVLLRYDEKAVENRGFYHRLLPCVMAQIPVRLKVKQISASVGDISLIKKIVITLSSLGLLTTIVLLAVL</sequence>
<reference evidence="2" key="1">
    <citation type="journal article" date="2020" name="Fungal Divers.">
        <title>Resolving the Mortierellaceae phylogeny through synthesis of multi-gene phylogenetics and phylogenomics.</title>
        <authorList>
            <person name="Vandepol N."/>
            <person name="Liber J."/>
            <person name="Desiro A."/>
            <person name="Na H."/>
            <person name="Kennedy M."/>
            <person name="Barry K."/>
            <person name="Grigoriev I.V."/>
            <person name="Miller A.N."/>
            <person name="O'Donnell K."/>
            <person name="Stajich J.E."/>
            <person name="Bonito G."/>
        </authorList>
    </citation>
    <scope>NUCLEOTIDE SEQUENCE</scope>
    <source>
        <strain evidence="2">KOD1015</strain>
    </source>
</reference>
<protein>
    <recommendedName>
        <fullName evidence="1">G domain-containing protein</fullName>
    </recommendedName>
</protein>
<organism evidence="2 3">
    <name type="scientific">Lunasporangiospora selenospora</name>
    <dbReference type="NCBI Taxonomy" id="979761"/>
    <lineage>
        <taxon>Eukaryota</taxon>
        <taxon>Fungi</taxon>
        <taxon>Fungi incertae sedis</taxon>
        <taxon>Mucoromycota</taxon>
        <taxon>Mortierellomycotina</taxon>
        <taxon>Mortierellomycetes</taxon>
        <taxon>Mortierellales</taxon>
        <taxon>Mortierellaceae</taxon>
        <taxon>Lunasporangiospora</taxon>
    </lineage>
</organism>
<dbReference type="SUPFAM" id="SSF52540">
    <property type="entry name" value="P-loop containing nucleoside triphosphate hydrolases"/>
    <property type="match status" value="1"/>
</dbReference>
<dbReference type="GO" id="GO:0005525">
    <property type="term" value="F:GTP binding"/>
    <property type="evidence" value="ECO:0007669"/>
    <property type="project" value="InterPro"/>
</dbReference>
<accession>A0A9P6KH24</accession>
<evidence type="ECO:0000313" key="2">
    <source>
        <dbReference type="EMBL" id="KAF9584442.1"/>
    </source>
</evidence>
<dbReference type="CDD" id="cd00882">
    <property type="entry name" value="Ras_like_GTPase"/>
    <property type="match status" value="1"/>
</dbReference>
<dbReference type="InterPro" id="IPR027417">
    <property type="entry name" value="P-loop_NTPase"/>
</dbReference>
<dbReference type="Pfam" id="PF01926">
    <property type="entry name" value="MMR_HSR1"/>
    <property type="match status" value="1"/>
</dbReference>
<evidence type="ECO:0000313" key="3">
    <source>
        <dbReference type="Proteomes" id="UP000780801"/>
    </source>
</evidence>
<comment type="caution">
    <text evidence="2">The sequence shown here is derived from an EMBL/GenBank/DDBJ whole genome shotgun (WGS) entry which is preliminary data.</text>
</comment>
<dbReference type="Gene3D" id="3.40.50.300">
    <property type="entry name" value="P-loop containing nucleotide triphosphate hydrolases"/>
    <property type="match status" value="1"/>
</dbReference>
<keyword evidence="3" id="KW-1185">Reference proteome</keyword>
<gene>
    <name evidence="2" type="ORF">BGW38_006436</name>
</gene>
<dbReference type="EMBL" id="JAABOA010000411">
    <property type="protein sequence ID" value="KAF9584442.1"/>
    <property type="molecule type" value="Genomic_DNA"/>
</dbReference>